<keyword evidence="1" id="KW-0812">Transmembrane</keyword>
<dbReference type="InterPro" id="IPR036286">
    <property type="entry name" value="LexA/Signal_pep-like_sf"/>
</dbReference>
<sequence>MAAILGMAAIGAWAVMTDRIGYVVTQGVSMNPVYYQNDLVFVVKADSYQVGQIAAYHGKSPGQRVLHRIIGGSGSSGFVMRGDNNESTDLLTPTTEEMIGRAVLRVPHGSIWLKPLLGPSGIGMLTFLVISGSAMTARTRRDIPRGRRKKRVKAMSSGQTGSWASAAAVYKAVERLSPMLRAAAATAASLLLLALVLGVLGWMKPVAERKAAARTPAQSITYAYSAKVPLSAAYDGTTARSPDPIFRRLADRVTVNARYDGPAGTFTLTATLTNGTGWHTSQTLVKTTAFTATRFDATVPLDLAALVARADEATAAIGSGPKGQVAVGLVAQVTSPGLNNLVAPLQLVVSPVQLSPGQGAKFVTETDTTAPDLVVAREITVFGHSLLTASQARSYAFLALLGAVVIAALVLFAALRKLPVRTRAEIERRYPQLLVHVEPMASPPGKPVVNVDNFPALVRLSERYGQMILTWRRPEADDFVVRDEGITYRYRVPLDGEPTLQNVELIDQSAAGKHRTEASPVS</sequence>
<evidence type="ECO:0000256" key="1">
    <source>
        <dbReference type="SAM" id="Phobius"/>
    </source>
</evidence>
<feature type="transmembrane region" description="Helical" evidence="1">
    <location>
        <begin position="180"/>
        <end position="203"/>
    </location>
</feature>
<evidence type="ECO:0008006" key="4">
    <source>
        <dbReference type="Google" id="ProtNLM"/>
    </source>
</evidence>
<reference evidence="2" key="1">
    <citation type="submission" date="2021-01" db="EMBL/GenBank/DDBJ databases">
        <title>Whole genome shotgun sequence of Actinoplanes ferrugineus NBRC 15555.</title>
        <authorList>
            <person name="Komaki H."/>
            <person name="Tamura T."/>
        </authorList>
    </citation>
    <scope>NUCLEOTIDE SEQUENCE</scope>
    <source>
        <strain evidence="2">NBRC 15555</strain>
    </source>
</reference>
<feature type="transmembrane region" description="Helical" evidence="1">
    <location>
        <begin position="116"/>
        <end position="137"/>
    </location>
</feature>
<dbReference type="InterPro" id="IPR035185">
    <property type="entry name" value="DUF5305"/>
</dbReference>
<proteinExistence type="predicted"/>
<dbReference type="CDD" id="cd06462">
    <property type="entry name" value="Peptidase_S24_S26"/>
    <property type="match status" value="1"/>
</dbReference>
<dbReference type="AlphaFoldDB" id="A0A919IWU9"/>
<keyword evidence="1" id="KW-0472">Membrane</keyword>
<name>A0A919IWU9_9ACTN</name>
<dbReference type="SUPFAM" id="SSF51306">
    <property type="entry name" value="LexA/Signal peptidase"/>
    <property type="match status" value="1"/>
</dbReference>
<dbReference type="Pfam" id="PF17231">
    <property type="entry name" value="DUF5305"/>
    <property type="match status" value="1"/>
</dbReference>
<evidence type="ECO:0000313" key="2">
    <source>
        <dbReference type="EMBL" id="GIE08773.1"/>
    </source>
</evidence>
<accession>A0A919IWU9</accession>
<comment type="caution">
    <text evidence="2">The sequence shown here is derived from an EMBL/GenBank/DDBJ whole genome shotgun (WGS) entry which is preliminary data.</text>
</comment>
<gene>
    <name evidence="2" type="ORF">Afe05nite_06130</name>
</gene>
<keyword evidence="1" id="KW-1133">Transmembrane helix</keyword>
<protein>
    <recommendedName>
        <fullName evidence="4">Signal peptidase I</fullName>
    </recommendedName>
</protein>
<feature type="transmembrane region" description="Helical" evidence="1">
    <location>
        <begin position="395"/>
        <end position="415"/>
    </location>
</feature>
<dbReference type="EMBL" id="BOMM01000003">
    <property type="protein sequence ID" value="GIE08773.1"/>
    <property type="molecule type" value="Genomic_DNA"/>
</dbReference>
<organism evidence="2 3">
    <name type="scientific">Paractinoplanes ferrugineus</name>
    <dbReference type="NCBI Taxonomy" id="113564"/>
    <lineage>
        <taxon>Bacteria</taxon>
        <taxon>Bacillati</taxon>
        <taxon>Actinomycetota</taxon>
        <taxon>Actinomycetes</taxon>
        <taxon>Micromonosporales</taxon>
        <taxon>Micromonosporaceae</taxon>
        <taxon>Paractinoplanes</taxon>
    </lineage>
</organism>
<evidence type="ECO:0000313" key="3">
    <source>
        <dbReference type="Proteomes" id="UP000598174"/>
    </source>
</evidence>
<keyword evidence="3" id="KW-1185">Reference proteome</keyword>
<dbReference type="Proteomes" id="UP000598174">
    <property type="component" value="Unassembled WGS sequence"/>
</dbReference>